<protein>
    <submittedName>
        <fullName evidence="8">Uncharacterized protein LOC107073515</fullName>
    </submittedName>
</protein>
<dbReference type="PROSITE" id="PS50175">
    <property type="entry name" value="ASP_PROT_RETROV"/>
    <property type="match status" value="1"/>
</dbReference>
<evidence type="ECO:0000313" key="7">
    <source>
        <dbReference type="Proteomes" id="UP000694924"/>
    </source>
</evidence>
<feature type="compositionally biased region" description="Basic residues" evidence="3">
    <location>
        <begin position="456"/>
        <end position="467"/>
    </location>
</feature>
<keyword evidence="2" id="KW-0479">Metal-binding</keyword>
<dbReference type="CDD" id="cd00303">
    <property type="entry name" value="retropepsin_like"/>
    <property type="match status" value="1"/>
</dbReference>
<dbReference type="Pfam" id="PF08766">
    <property type="entry name" value="DEK_C"/>
    <property type="match status" value="1"/>
</dbReference>
<dbReference type="PROSITE" id="PS50158">
    <property type="entry name" value="ZF_CCHC"/>
    <property type="match status" value="2"/>
</dbReference>
<evidence type="ECO:0000313" key="8">
    <source>
        <dbReference type="RefSeq" id="XP_015189692.1"/>
    </source>
</evidence>
<feature type="domain" description="CCHC-type" evidence="4">
    <location>
        <begin position="161"/>
        <end position="177"/>
    </location>
</feature>
<feature type="compositionally biased region" description="Acidic residues" evidence="3">
    <location>
        <begin position="433"/>
        <end position="451"/>
    </location>
</feature>
<dbReference type="PROSITE" id="PS51998">
    <property type="entry name" value="DEK_C"/>
    <property type="match status" value="1"/>
</dbReference>
<dbReference type="Proteomes" id="UP000694924">
    <property type="component" value="Unplaced"/>
</dbReference>
<evidence type="ECO:0000259" key="5">
    <source>
        <dbReference type="PROSITE" id="PS50175"/>
    </source>
</evidence>
<organism evidence="7 8">
    <name type="scientific">Polistes dominula</name>
    <name type="common">European paper wasp</name>
    <name type="synonym">Vespa dominula</name>
    <dbReference type="NCBI Taxonomy" id="743375"/>
    <lineage>
        <taxon>Eukaryota</taxon>
        <taxon>Metazoa</taxon>
        <taxon>Ecdysozoa</taxon>
        <taxon>Arthropoda</taxon>
        <taxon>Hexapoda</taxon>
        <taxon>Insecta</taxon>
        <taxon>Pterygota</taxon>
        <taxon>Neoptera</taxon>
        <taxon>Endopterygota</taxon>
        <taxon>Hymenoptera</taxon>
        <taxon>Apocrita</taxon>
        <taxon>Aculeata</taxon>
        <taxon>Vespoidea</taxon>
        <taxon>Vespidae</taxon>
        <taxon>Polistinae</taxon>
        <taxon>Polistini</taxon>
        <taxon>Polistes</taxon>
    </lineage>
</organism>
<keyword evidence="7" id="KW-1185">Reference proteome</keyword>
<dbReference type="SUPFAM" id="SSF109715">
    <property type="entry name" value="DEK C-terminal domain"/>
    <property type="match status" value="1"/>
</dbReference>
<name>A0ABM1JB54_POLDO</name>
<reference evidence="8" key="1">
    <citation type="submission" date="2025-08" db="UniProtKB">
        <authorList>
            <consortium name="RefSeq"/>
        </authorList>
    </citation>
    <scope>IDENTIFICATION</scope>
</reference>
<dbReference type="Gene3D" id="4.10.60.10">
    <property type="entry name" value="Zinc finger, CCHC-type"/>
    <property type="match status" value="1"/>
</dbReference>
<feature type="domain" description="DEK-C" evidence="6">
    <location>
        <begin position="362"/>
        <end position="417"/>
    </location>
</feature>
<evidence type="ECO:0000256" key="2">
    <source>
        <dbReference type="PROSITE-ProRule" id="PRU00047"/>
    </source>
</evidence>
<dbReference type="InterPro" id="IPR001969">
    <property type="entry name" value="Aspartic_peptidase_AS"/>
</dbReference>
<dbReference type="SUPFAM" id="SSF57756">
    <property type="entry name" value="Retrovirus zinc finger-like domains"/>
    <property type="match status" value="1"/>
</dbReference>
<dbReference type="Pfam" id="PF00098">
    <property type="entry name" value="zf-CCHC"/>
    <property type="match status" value="1"/>
</dbReference>
<evidence type="ECO:0000259" key="4">
    <source>
        <dbReference type="PROSITE" id="PS50158"/>
    </source>
</evidence>
<feature type="domain" description="Peptidase A2" evidence="5">
    <location>
        <begin position="209"/>
        <end position="247"/>
    </location>
</feature>
<dbReference type="Gene3D" id="2.40.70.10">
    <property type="entry name" value="Acid Proteases"/>
    <property type="match status" value="1"/>
</dbReference>
<dbReference type="RefSeq" id="XP_015189692.1">
    <property type="nucleotide sequence ID" value="XM_015334206.1"/>
</dbReference>
<keyword evidence="2" id="KW-0862">Zinc</keyword>
<dbReference type="InterPro" id="IPR014876">
    <property type="entry name" value="DEK_C"/>
</dbReference>
<keyword evidence="1" id="KW-0378">Hydrolase</keyword>
<dbReference type="InterPro" id="IPR021109">
    <property type="entry name" value="Peptidase_aspartic_dom_sf"/>
</dbReference>
<dbReference type="InterPro" id="IPR036875">
    <property type="entry name" value="Znf_CCHC_sf"/>
</dbReference>
<dbReference type="SMART" id="SM00343">
    <property type="entry name" value="ZnF_C2HC"/>
    <property type="match status" value="2"/>
</dbReference>
<dbReference type="Gene3D" id="1.10.10.60">
    <property type="entry name" value="Homeodomain-like"/>
    <property type="match status" value="1"/>
</dbReference>
<evidence type="ECO:0000256" key="1">
    <source>
        <dbReference type="ARBA" id="ARBA00022801"/>
    </source>
</evidence>
<feature type="compositionally biased region" description="Basic and acidic residues" evidence="3">
    <location>
        <begin position="484"/>
        <end position="509"/>
    </location>
</feature>
<evidence type="ECO:0000259" key="6">
    <source>
        <dbReference type="PROSITE" id="PS51998"/>
    </source>
</evidence>
<gene>
    <name evidence="8" type="primary">LOC107073515</name>
</gene>
<evidence type="ECO:0000256" key="3">
    <source>
        <dbReference type="SAM" id="MobiDB-lite"/>
    </source>
</evidence>
<proteinExistence type="predicted"/>
<dbReference type="InterPro" id="IPR001995">
    <property type="entry name" value="Peptidase_A2_cat"/>
</dbReference>
<sequence length="565" mass="63503">MTNEELLYEIRKMFRHLPSCVDRKREFMRRQWKHGERFSEYFHDKVILGNCASVSEEELIEYLIDGIPDTTLQNTARIRGFRDRSELFSAFEKIQLPTGPEANRARRRPEEVEGESTWRRPMEMVGQQRPGGQQRIFDSCHNCGERGHRAAFCPSREKGTRCYSCQGFGHISAGCPKRAPSVTMVRVGEDSSADKQYVKKVVTINNAEIPALIDTGSQITLIRESAYADIGAPRIINERVSFRGVGSELFKTLGHFTATIEVDGETYDTKIHLVSDSCVRHDLVLGENFLKGVRLVVDSGDIEVGRSSKTQPTDGDLPNVYNVNVCDSEGRVGQSYLEASKVEESVVSSVAVRTTGKTAMTDISKDEVRREVTAILKDADFITMLTEKVRQRIEKKLDVDLTARKEEVDDLVIQCLQKNQDGERERNKAASEGSDDGEDEEKEDAEEEEREEEKKPARRSPTKKTSSKRKEDSSASKKSASNNDIDKYWDENRKAPGSGDKKGGAKDKGGGYTSAITLSPEVVVRDKNRQNVAKLPLRSTKWVKALKNKTVGSLSSNFRFSRVNI</sequence>
<dbReference type="InterPro" id="IPR001878">
    <property type="entry name" value="Znf_CCHC"/>
</dbReference>
<dbReference type="SUPFAM" id="SSF50630">
    <property type="entry name" value="Acid proteases"/>
    <property type="match status" value="1"/>
</dbReference>
<feature type="region of interest" description="Disordered" evidence="3">
    <location>
        <begin position="419"/>
        <end position="518"/>
    </location>
</feature>
<feature type="domain" description="CCHC-type" evidence="4">
    <location>
        <begin position="140"/>
        <end position="155"/>
    </location>
</feature>
<feature type="compositionally biased region" description="Basic and acidic residues" evidence="3">
    <location>
        <begin position="420"/>
        <end position="429"/>
    </location>
</feature>
<keyword evidence="2" id="KW-0863">Zinc-finger</keyword>
<dbReference type="GeneID" id="107073515"/>
<accession>A0ABM1JB54</accession>
<dbReference type="Pfam" id="PF13975">
    <property type="entry name" value="gag-asp_proteas"/>
    <property type="match status" value="1"/>
</dbReference>
<dbReference type="PROSITE" id="PS00141">
    <property type="entry name" value="ASP_PROTEASE"/>
    <property type="match status" value="1"/>
</dbReference>